<dbReference type="InterPro" id="IPR018712">
    <property type="entry name" value="Tle1-like_cat"/>
</dbReference>
<evidence type="ECO:0000259" key="2">
    <source>
        <dbReference type="Pfam" id="PF09994"/>
    </source>
</evidence>
<comment type="caution">
    <text evidence="3">The sequence shown here is derived from an EMBL/GenBank/DDBJ whole genome shotgun (WGS) entry which is preliminary data.</text>
</comment>
<organism evidence="3 4">
    <name type="scientific">Rhizoctonia solani</name>
    <dbReference type="NCBI Taxonomy" id="456999"/>
    <lineage>
        <taxon>Eukaryota</taxon>
        <taxon>Fungi</taxon>
        <taxon>Dikarya</taxon>
        <taxon>Basidiomycota</taxon>
        <taxon>Agaricomycotina</taxon>
        <taxon>Agaricomycetes</taxon>
        <taxon>Cantharellales</taxon>
        <taxon>Ceratobasidiaceae</taxon>
        <taxon>Rhizoctonia</taxon>
    </lineage>
</organism>
<accession>A0A8H3AXB5</accession>
<evidence type="ECO:0000313" key="3">
    <source>
        <dbReference type="EMBL" id="CAE6442506.1"/>
    </source>
</evidence>
<dbReference type="Pfam" id="PF09994">
    <property type="entry name" value="T6SS_Tle1-like_cat"/>
    <property type="match status" value="1"/>
</dbReference>
<evidence type="ECO:0000256" key="1">
    <source>
        <dbReference type="SAM" id="MobiDB-lite"/>
    </source>
</evidence>
<dbReference type="InterPro" id="IPR029058">
    <property type="entry name" value="AB_hydrolase_fold"/>
</dbReference>
<dbReference type="AlphaFoldDB" id="A0A8H3AXB5"/>
<sequence length="611" mass="68136">MRPTRAGLSSTTPHWPKYPAPYGSPRTYPRTSSRLKHMALTVGKMAAMLSPESADRPRYHSFRSGSGAHLTGKDILVFCDGSGKDGRSGSENKTNVWRLYELALAQKGVDRAGWGAFHNSTLRQHEIIYLPGVGSGSNRNPYNLLVRLFGSTIVDNIVDAYLHVAKHYEAGSKVYLFGYSRGAFVVRKVASLIYRIGIIREREDMLKLWDRHERPVAWNLIDSPPRGSAIRIQLVHRALVVWDTVGAIRSVHPKSKMEADILGMSDEELPPNVNHAFHVVAFHENRKLFRVTLFQPDSKQQHKLREVWFPGAHADVGGGDVKAGLPNISLIWIIGELQTNCSLFISHDDLEYPTEIQSLSPSDAYHESPKWKRLVDKCENRLALLSKSSLVHETVLYLRNSMPDYLDPRSNSESPMLTISDLGSIGWDIKASLVARNAFETLKHANATSKQKLKEQAESYRNRVNSLRVSRTLGLSATTADQIWSPDKGMPQPRRPNIIGDKPPNAPTPSFLTPNTTNTRHRAGSYVPARVQSPILAQANSHNLTPETRRAARHDAHSRGVLAFQESAPGTRSLPQAGPLLDHSTLRPKGKDHTGKTLPKEVRRQDSKRGS</sequence>
<protein>
    <recommendedName>
        <fullName evidence="2">T6SS Phospholipase effector Tle1-like catalytic domain-containing protein</fullName>
    </recommendedName>
</protein>
<feature type="compositionally biased region" description="Basic and acidic residues" evidence="1">
    <location>
        <begin position="589"/>
        <end position="611"/>
    </location>
</feature>
<dbReference type="PANTHER" id="PTHR33840:SF1">
    <property type="entry name" value="TLE1 PHOSPHOLIPASE DOMAIN-CONTAINING PROTEIN"/>
    <property type="match status" value="1"/>
</dbReference>
<feature type="region of interest" description="Disordered" evidence="1">
    <location>
        <begin position="482"/>
        <end position="519"/>
    </location>
</feature>
<feature type="domain" description="T6SS Phospholipase effector Tle1-like catalytic" evidence="2">
    <location>
        <begin position="73"/>
        <end position="335"/>
    </location>
</feature>
<dbReference type="SUPFAM" id="SSF53474">
    <property type="entry name" value="alpha/beta-Hydrolases"/>
    <property type="match status" value="1"/>
</dbReference>
<dbReference type="PANTHER" id="PTHR33840">
    <property type="match status" value="1"/>
</dbReference>
<dbReference type="Proteomes" id="UP000663846">
    <property type="component" value="Unassembled WGS sequence"/>
</dbReference>
<proteinExistence type="predicted"/>
<name>A0A8H3AXB5_9AGAM</name>
<reference evidence="3" key="1">
    <citation type="submission" date="2021-01" db="EMBL/GenBank/DDBJ databases">
        <authorList>
            <person name="Kaushik A."/>
        </authorList>
    </citation>
    <scope>NUCLEOTIDE SEQUENCE</scope>
    <source>
        <strain evidence="3">AG1-1C</strain>
    </source>
</reference>
<feature type="region of interest" description="Disordered" evidence="1">
    <location>
        <begin position="1"/>
        <end position="30"/>
    </location>
</feature>
<gene>
    <name evidence="3" type="ORF">RDB_LOCUS132249</name>
</gene>
<evidence type="ECO:0000313" key="4">
    <source>
        <dbReference type="Proteomes" id="UP000663846"/>
    </source>
</evidence>
<dbReference type="EMBL" id="CAJMWS010000410">
    <property type="protein sequence ID" value="CAE6442506.1"/>
    <property type="molecule type" value="Genomic_DNA"/>
</dbReference>
<feature type="region of interest" description="Disordered" evidence="1">
    <location>
        <begin position="564"/>
        <end position="611"/>
    </location>
</feature>
<feature type="compositionally biased region" description="Polar residues" evidence="1">
    <location>
        <begin position="508"/>
        <end position="518"/>
    </location>
</feature>